<proteinExistence type="inferred from homology"/>
<dbReference type="EMBL" id="CAFBQQ010000032">
    <property type="protein sequence ID" value="CAB5061577.1"/>
    <property type="molecule type" value="Genomic_DNA"/>
</dbReference>
<dbReference type="InterPro" id="IPR006680">
    <property type="entry name" value="Amidohydro-rel"/>
</dbReference>
<comment type="similarity">
    <text evidence="1">Belongs to the metallo-dependent hydrolases superfamily.</text>
</comment>
<dbReference type="Gene3D" id="3.20.20.140">
    <property type="entry name" value="Metal-dependent hydrolases"/>
    <property type="match status" value="1"/>
</dbReference>
<name>A0A6J7UAG6_9ZZZZ</name>
<feature type="domain" description="Amidohydrolase-related" evidence="2">
    <location>
        <begin position="4"/>
        <end position="280"/>
    </location>
</feature>
<evidence type="ECO:0000313" key="3">
    <source>
        <dbReference type="EMBL" id="CAB5061577.1"/>
    </source>
</evidence>
<dbReference type="PANTHER" id="PTHR43569">
    <property type="entry name" value="AMIDOHYDROLASE"/>
    <property type="match status" value="1"/>
</dbReference>
<evidence type="ECO:0000259" key="2">
    <source>
        <dbReference type="Pfam" id="PF04909"/>
    </source>
</evidence>
<evidence type="ECO:0000256" key="1">
    <source>
        <dbReference type="ARBA" id="ARBA00038310"/>
    </source>
</evidence>
<dbReference type="InterPro" id="IPR032466">
    <property type="entry name" value="Metal_Hydrolase"/>
</dbReference>
<organism evidence="3">
    <name type="scientific">freshwater metagenome</name>
    <dbReference type="NCBI Taxonomy" id="449393"/>
    <lineage>
        <taxon>unclassified sequences</taxon>
        <taxon>metagenomes</taxon>
        <taxon>ecological metagenomes</taxon>
    </lineage>
</organism>
<reference evidence="3" key="1">
    <citation type="submission" date="2020-05" db="EMBL/GenBank/DDBJ databases">
        <authorList>
            <person name="Chiriac C."/>
            <person name="Salcher M."/>
            <person name="Ghai R."/>
            <person name="Kavagutti S V."/>
        </authorList>
    </citation>
    <scope>NUCLEOTIDE SEQUENCE</scope>
</reference>
<dbReference type="InterPro" id="IPR052350">
    <property type="entry name" value="Metallo-dep_Lactonases"/>
</dbReference>
<dbReference type="Pfam" id="PF04909">
    <property type="entry name" value="Amidohydro_2"/>
    <property type="match status" value="1"/>
</dbReference>
<dbReference type="SUPFAM" id="SSF51556">
    <property type="entry name" value="Metallo-dependent hydrolases"/>
    <property type="match status" value="1"/>
</dbReference>
<dbReference type="PANTHER" id="PTHR43569:SF2">
    <property type="entry name" value="AMIDOHYDROLASE-RELATED DOMAIN-CONTAINING PROTEIN"/>
    <property type="match status" value="1"/>
</dbReference>
<sequence length="282" mass="32370">MMRIDSHHHIWDLSVRPQSWMKGDEVKPISRTILMDELEPELEKSNIDYTVIVQTVENPAETPEFLALSLTHPKICAVVGWLDLESKDVIPQLEKYLAHPGGKNLVSIRDMAQDKADPNWFMRDDVIKNIHRIADAGLTFDILTRPPQLAAAVEMVKLCPNNTFVLDHISKPYMGKGEMQPWADQISEMASYENVSVKVSGLFTEANWDSWNNQTFKPYLDHILNSFTPTRMMFGSDWPVCLLAATYSQTIDLMEEFTKEFSKAEQESFWSGTVKRSYRLKV</sequence>
<dbReference type="GO" id="GO:0016787">
    <property type="term" value="F:hydrolase activity"/>
    <property type="evidence" value="ECO:0007669"/>
    <property type="project" value="InterPro"/>
</dbReference>
<dbReference type="AlphaFoldDB" id="A0A6J7UAG6"/>
<gene>
    <name evidence="3" type="ORF">UFOPK4358_00365</name>
</gene>
<protein>
    <submittedName>
        <fullName evidence="3">Unannotated protein</fullName>
    </submittedName>
</protein>
<accession>A0A6J7UAG6</accession>